<feature type="compositionally biased region" description="Polar residues" evidence="1">
    <location>
        <begin position="84"/>
        <end position="112"/>
    </location>
</feature>
<accession>A0A409WLC7</accession>
<keyword evidence="3" id="KW-1185">Reference proteome</keyword>
<proteinExistence type="predicted"/>
<evidence type="ECO:0000313" key="3">
    <source>
        <dbReference type="Proteomes" id="UP000284842"/>
    </source>
</evidence>
<protein>
    <submittedName>
        <fullName evidence="2">Uncharacterized protein</fullName>
    </submittedName>
</protein>
<reference evidence="2 3" key="1">
    <citation type="journal article" date="2018" name="Evol. Lett.">
        <title>Horizontal gene cluster transfer increased hallucinogenic mushroom diversity.</title>
        <authorList>
            <person name="Reynolds H.T."/>
            <person name="Vijayakumar V."/>
            <person name="Gluck-Thaler E."/>
            <person name="Korotkin H.B."/>
            <person name="Matheny P.B."/>
            <person name="Slot J.C."/>
        </authorList>
    </citation>
    <scope>NUCLEOTIDE SEQUENCE [LARGE SCALE GENOMIC DNA]</scope>
    <source>
        <strain evidence="2 3">2629</strain>
    </source>
</reference>
<feature type="region of interest" description="Disordered" evidence="1">
    <location>
        <begin position="57"/>
        <end position="136"/>
    </location>
</feature>
<dbReference type="OrthoDB" id="10608655at2759"/>
<organism evidence="2 3">
    <name type="scientific">Panaeolus cyanescens</name>
    <dbReference type="NCBI Taxonomy" id="181874"/>
    <lineage>
        <taxon>Eukaryota</taxon>
        <taxon>Fungi</taxon>
        <taxon>Dikarya</taxon>
        <taxon>Basidiomycota</taxon>
        <taxon>Agaricomycotina</taxon>
        <taxon>Agaricomycetes</taxon>
        <taxon>Agaricomycetidae</taxon>
        <taxon>Agaricales</taxon>
        <taxon>Agaricineae</taxon>
        <taxon>Galeropsidaceae</taxon>
        <taxon>Panaeolus</taxon>
    </lineage>
</organism>
<dbReference type="AlphaFoldDB" id="A0A409WLC7"/>
<evidence type="ECO:0000313" key="2">
    <source>
        <dbReference type="EMBL" id="PPQ79325.1"/>
    </source>
</evidence>
<sequence>MFLTHNLSPRTSSIRDHTPKIRKPTQAPGNKPVKRITSTTLLSHRERIPRLTTSIMRPLLFRETSPPRAHDSAGVYGQGPAGHHTSSLHGQLTAISNSAPQPNYSSNEQRGQPSPREPLPANAQRDSGSASAPISPQTASTMFKIEDNMDNLSSALQALGFTKTEATTPLSAAAASLVLCADIPDIIPNTSTGARFDPNDRDGHINEFAGSVPDAPSICGKSFYGGRFIYYVSFGRPIASPPLDANLSGLNPGDVYLHLNNEMTQISVWQFRKEHSLDGSISASWSNVTAHYIANTGAVRHPTLNNFVLHCKPGIKPMYLVASTQETYKRRDRGTRASIVATAESIGQGVNRMARDVQKIAAGASASTAGRGRYNLR</sequence>
<name>A0A409WLC7_9AGAR</name>
<feature type="region of interest" description="Disordered" evidence="1">
    <location>
        <begin position="1"/>
        <end position="40"/>
    </location>
</feature>
<dbReference type="InParanoid" id="A0A409WLC7"/>
<dbReference type="Proteomes" id="UP000284842">
    <property type="component" value="Unassembled WGS sequence"/>
</dbReference>
<evidence type="ECO:0000256" key="1">
    <source>
        <dbReference type="SAM" id="MobiDB-lite"/>
    </source>
</evidence>
<comment type="caution">
    <text evidence="2">The sequence shown here is derived from an EMBL/GenBank/DDBJ whole genome shotgun (WGS) entry which is preliminary data.</text>
</comment>
<feature type="compositionally biased region" description="Polar residues" evidence="1">
    <location>
        <begin position="1"/>
        <end position="12"/>
    </location>
</feature>
<feature type="compositionally biased region" description="Polar residues" evidence="1">
    <location>
        <begin position="124"/>
        <end position="136"/>
    </location>
</feature>
<dbReference type="EMBL" id="NHTK01005418">
    <property type="protein sequence ID" value="PPQ79325.1"/>
    <property type="molecule type" value="Genomic_DNA"/>
</dbReference>
<gene>
    <name evidence="2" type="ORF">CVT24_007407</name>
</gene>